<proteinExistence type="predicted"/>
<organism evidence="2 3">
    <name type="scientific">Hoylesella saccharolytica F0055</name>
    <dbReference type="NCBI Taxonomy" id="1127699"/>
    <lineage>
        <taxon>Bacteria</taxon>
        <taxon>Pseudomonadati</taxon>
        <taxon>Bacteroidota</taxon>
        <taxon>Bacteroidia</taxon>
        <taxon>Bacteroidales</taxon>
        <taxon>Prevotellaceae</taxon>
        <taxon>Hoylesella</taxon>
    </lineage>
</organism>
<sequence length="271" mass="31521">MMSVNWKKTLTVVLDIMLAGYIVLAFTAFNKPDMQARVCKKVNIHIQDETTNGFITATDIKSRLDKKHLYPLSQPMQKVKGRKIEDMLKKSPFVKTVECYKTQDGEVNIVITQRMPVIRIKAHNGDDYYLDDNNRIMPNSHYSSDLIIATGNIDKIYAQNYISILSNIFMSSDLWRNQIEQINVLPNEGIELVPRVGNHIVYIGQLPEISDSKERQKVVSDYINKKMTRLEKFYKYGLSQVGWNKYAYINLEFDNQIICKKRANEKQEQTR</sequence>
<keyword evidence="1" id="KW-0812">Transmembrane</keyword>
<keyword evidence="1" id="KW-0472">Membrane</keyword>
<dbReference type="PATRIC" id="fig|1127699.3.peg.2148"/>
<dbReference type="AlphaFoldDB" id="L1N0I4"/>
<dbReference type="STRING" id="1127699.HMPREF9151_02348"/>
<evidence type="ECO:0000313" key="2">
    <source>
        <dbReference type="EMBL" id="EKX96865.1"/>
    </source>
</evidence>
<keyword evidence="3" id="KW-1185">Reference proteome</keyword>
<comment type="caution">
    <text evidence="2">The sequence shown here is derived from an EMBL/GenBank/DDBJ whole genome shotgun (WGS) entry which is preliminary data.</text>
</comment>
<reference evidence="2 3" key="1">
    <citation type="submission" date="2012-05" db="EMBL/GenBank/DDBJ databases">
        <authorList>
            <person name="Weinstock G."/>
            <person name="Sodergren E."/>
            <person name="Lobos E.A."/>
            <person name="Fulton L."/>
            <person name="Fulton R."/>
            <person name="Courtney L."/>
            <person name="Fronick C."/>
            <person name="O'Laughlin M."/>
            <person name="Godfrey J."/>
            <person name="Wilson R.M."/>
            <person name="Miner T."/>
            <person name="Farmer C."/>
            <person name="Delehaunty K."/>
            <person name="Cordes M."/>
            <person name="Minx P."/>
            <person name="Tomlinson C."/>
            <person name="Chen J."/>
            <person name="Wollam A."/>
            <person name="Pepin K.H."/>
            <person name="Bhonagiri V."/>
            <person name="Zhang X."/>
            <person name="Suruliraj S."/>
            <person name="Warren W."/>
            <person name="Mitreva M."/>
            <person name="Mardis E.R."/>
            <person name="Wilson R.K."/>
        </authorList>
    </citation>
    <scope>NUCLEOTIDE SEQUENCE [LARGE SCALE GENOMIC DNA]</scope>
    <source>
        <strain evidence="2 3">F0055</strain>
    </source>
</reference>
<name>L1N0I4_9BACT</name>
<keyword evidence="1" id="KW-1133">Transmembrane helix</keyword>
<dbReference type="EMBL" id="AMEP01000150">
    <property type="protein sequence ID" value="EKX96865.1"/>
    <property type="molecule type" value="Genomic_DNA"/>
</dbReference>
<dbReference type="HOGENOM" id="CLU_064655_0_0_10"/>
<accession>L1N0I4</accession>
<gene>
    <name evidence="2" type="ORF">HMPREF9151_02348</name>
</gene>
<evidence type="ECO:0000313" key="3">
    <source>
        <dbReference type="Proteomes" id="UP000010433"/>
    </source>
</evidence>
<dbReference type="Proteomes" id="UP000010433">
    <property type="component" value="Unassembled WGS sequence"/>
</dbReference>
<protein>
    <recommendedName>
        <fullName evidence="4">Cell division protein FtsQ</fullName>
    </recommendedName>
</protein>
<feature type="transmembrane region" description="Helical" evidence="1">
    <location>
        <begin position="12"/>
        <end position="29"/>
    </location>
</feature>
<evidence type="ECO:0000256" key="1">
    <source>
        <dbReference type="SAM" id="Phobius"/>
    </source>
</evidence>
<evidence type="ECO:0008006" key="4">
    <source>
        <dbReference type="Google" id="ProtNLM"/>
    </source>
</evidence>